<sequence>MDKEKAKLKMTTQMSETPTLYGEDARRVLEEIKRIPTKEQLGELNKKYNKLLGDVQRTR</sequence>
<accession>A0A916NM23</accession>
<evidence type="ECO:0000313" key="2">
    <source>
        <dbReference type="Proteomes" id="UP000693672"/>
    </source>
</evidence>
<comment type="caution">
    <text evidence="1">The sequence shown here is derived from an EMBL/GenBank/DDBJ whole genome shotgun (WGS) entry which is preliminary data.</text>
</comment>
<evidence type="ECO:0000313" key="1">
    <source>
        <dbReference type="EMBL" id="CAG7653292.1"/>
    </source>
</evidence>
<dbReference type="RefSeq" id="WP_218096374.1">
    <property type="nucleotide sequence ID" value="NZ_CAJVAS010000095.1"/>
</dbReference>
<reference evidence="1" key="1">
    <citation type="submission" date="2021-06" db="EMBL/GenBank/DDBJ databases">
        <authorList>
            <person name="Criscuolo A."/>
        </authorList>
    </citation>
    <scope>NUCLEOTIDE SEQUENCE</scope>
    <source>
        <strain evidence="1">CIP111600</strain>
    </source>
</reference>
<dbReference type="EMBL" id="CAJVAS010000095">
    <property type="protein sequence ID" value="CAG7653292.1"/>
    <property type="molecule type" value="Genomic_DNA"/>
</dbReference>
<keyword evidence="2" id="KW-1185">Reference proteome</keyword>
<organism evidence="1 2">
    <name type="scientific">Paenibacillus solanacearum</name>
    <dbReference type="NCBI Taxonomy" id="2048548"/>
    <lineage>
        <taxon>Bacteria</taxon>
        <taxon>Bacillati</taxon>
        <taxon>Bacillota</taxon>
        <taxon>Bacilli</taxon>
        <taxon>Bacillales</taxon>
        <taxon>Paenibacillaceae</taxon>
        <taxon>Paenibacillus</taxon>
    </lineage>
</organism>
<dbReference type="AlphaFoldDB" id="A0A916NM23"/>
<name>A0A916NM23_9BACL</name>
<proteinExistence type="predicted"/>
<gene>
    <name evidence="1" type="ORF">PAESOLCIP111_06734</name>
</gene>
<dbReference type="Proteomes" id="UP000693672">
    <property type="component" value="Unassembled WGS sequence"/>
</dbReference>
<protein>
    <submittedName>
        <fullName evidence="1">Uncharacterized protein</fullName>
    </submittedName>
</protein>